<evidence type="ECO:0000313" key="2">
    <source>
        <dbReference type="EMBL" id="KAK6941037.1"/>
    </source>
</evidence>
<sequence>MQGGAEGKQKEGDMSGAYFTLGDLWESFEEWSFYGAGVPLALREGDPEVTQYYVPFLSGIQLYIDPSKSSSGLRKSHEENGVESSRATGSAESSGCEADRQLQGVAGGAWSTLLNLNTQMNRLSLRNEAEKSDSPGMLIFEYLERELPWSRRPLSDKAKLNTYKSSDLLPASWLCVAWYPIYRIPLGQMLKNLEASFLTFHYLSTQSKSIHHPKLHPLSSNGWKVQAANTESPKISLPVFGLASYKFMGSILTPTRPQDRQQEISLLQAAENFLNSIGVELNDFKFFASHYPYWWRS</sequence>
<dbReference type="InterPro" id="IPR008507">
    <property type="entry name" value="DUF789"/>
</dbReference>
<dbReference type="PANTHER" id="PTHR31343">
    <property type="entry name" value="T15D22.8"/>
    <property type="match status" value="1"/>
</dbReference>
<dbReference type="PANTHER" id="PTHR31343:SF4">
    <property type="entry name" value="DUF789 DOMAIN-CONTAINING PROTEIN"/>
    <property type="match status" value="1"/>
</dbReference>
<feature type="region of interest" description="Disordered" evidence="1">
    <location>
        <begin position="69"/>
        <end position="98"/>
    </location>
</feature>
<evidence type="ECO:0000313" key="3">
    <source>
        <dbReference type="Proteomes" id="UP001370490"/>
    </source>
</evidence>
<evidence type="ECO:0000256" key="1">
    <source>
        <dbReference type="SAM" id="MobiDB-lite"/>
    </source>
</evidence>
<name>A0AAN8W892_9MAGN</name>
<feature type="compositionally biased region" description="Polar residues" evidence="1">
    <location>
        <begin position="82"/>
        <end position="93"/>
    </location>
</feature>
<reference evidence="2 3" key="1">
    <citation type="submission" date="2023-12" db="EMBL/GenBank/DDBJ databases">
        <title>A high-quality genome assembly for Dillenia turbinata (Dilleniales).</title>
        <authorList>
            <person name="Chanderbali A."/>
        </authorList>
    </citation>
    <scope>NUCLEOTIDE SEQUENCE [LARGE SCALE GENOMIC DNA]</scope>
    <source>
        <strain evidence="2">LSX21</strain>
        <tissue evidence="2">Leaf</tissue>
    </source>
</reference>
<keyword evidence="3" id="KW-1185">Reference proteome</keyword>
<dbReference type="Pfam" id="PF05623">
    <property type="entry name" value="DUF789"/>
    <property type="match status" value="1"/>
</dbReference>
<dbReference type="EMBL" id="JBAMMX010000005">
    <property type="protein sequence ID" value="KAK6941037.1"/>
    <property type="molecule type" value="Genomic_DNA"/>
</dbReference>
<proteinExistence type="predicted"/>
<dbReference type="AlphaFoldDB" id="A0AAN8W892"/>
<organism evidence="2 3">
    <name type="scientific">Dillenia turbinata</name>
    <dbReference type="NCBI Taxonomy" id="194707"/>
    <lineage>
        <taxon>Eukaryota</taxon>
        <taxon>Viridiplantae</taxon>
        <taxon>Streptophyta</taxon>
        <taxon>Embryophyta</taxon>
        <taxon>Tracheophyta</taxon>
        <taxon>Spermatophyta</taxon>
        <taxon>Magnoliopsida</taxon>
        <taxon>eudicotyledons</taxon>
        <taxon>Gunneridae</taxon>
        <taxon>Pentapetalae</taxon>
        <taxon>Dilleniales</taxon>
        <taxon>Dilleniaceae</taxon>
        <taxon>Dillenia</taxon>
    </lineage>
</organism>
<accession>A0AAN8W892</accession>
<protein>
    <submittedName>
        <fullName evidence="2">Uncharacterized protein</fullName>
    </submittedName>
</protein>
<comment type="caution">
    <text evidence="2">The sequence shown here is derived from an EMBL/GenBank/DDBJ whole genome shotgun (WGS) entry which is preliminary data.</text>
</comment>
<gene>
    <name evidence="2" type="ORF">RJ641_030568</name>
</gene>
<dbReference type="Proteomes" id="UP001370490">
    <property type="component" value="Unassembled WGS sequence"/>
</dbReference>